<sequence>MFVSEIPSMFASFIAGILTFLSPCIFPLLPGYISFMSGESLENLKTDTADSSRFSPRFKAFLGALFFGLGFTIVFVALGATATSFGRVLNSYQTLLSQIAGVIVIIFGLHMIGVFKIKFLMKTSKINYEKKSFPFFLNAFFLGIAFVLGWTPCVGPILAGILAVASQESSVTQGMLLLFVYSLGLWIPFLVAALAVNEVISAVRKAGRYLIWVERIAGALLIIIGLLLLTNKMTALTVWFTKVFSFLPVVG</sequence>
<keyword evidence="4" id="KW-0201">Cytochrome c-type biogenesis</keyword>
<dbReference type="RefSeq" id="WP_023275719.1">
    <property type="nucleotide sequence ID" value="NZ_CP097562.1"/>
</dbReference>
<keyword evidence="6" id="KW-0472">Membrane</keyword>
<reference evidence="8" key="3">
    <citation type="submission" date="2022-06" db="EMBL/GenBank/DDBJ databases">
        <title>Resources to Facilitate Use of the Altered Schaedler Flora (ASF) Mouse Model to Study Microbiome Function.</title>
        <authorList>
            <person name="Proctor A."/>
            <person name="Parvinroo S."/>
            <person name="Richie T."/>
            <person name="Jia X."/>
            <person name="Lee S.T.M."/>
            <person name="Karp P.D."/>
            <person name="Paley S."/>
            <person name="Kostic A.D."/>
            <person name="Pierre J.F."/>
            <person name="Wannemuehler M.J."/>
            <person name="Phillips G.J."/>
        </authorList>
    </citation>
    <scope>NUCLEOTIDE SEQUENCE</scope>
    <source>
        <strain evidence="8">ASF457</strain>
    </source>
</reference>
<dbReference type="InterPro" id="IPR051790">
    <property type="entry name" value="Cytochrome_c-biogenesis_DsbD"/>
</dbReference>
<keyword evidence="5" id="KW-1133">Transmembrane helix</keyword>
<evidence type="ECO:0000256" key="3">
    <source>
        <dbReference type="ARBA" id="ARBA00022692"/>
    </source>
</evidence>
<evidence type="ECO:0000256" key="4">
    <source>
        <dbReference type="ARBA" id="ARBA00022748"/>
    </source>
</evidence>
<dbReference type="eggNOG" id="COG0785">
    <property type="taxonomic scope" value="Bacteria"/>
</dbReference>
<feature type="domain" description="Cytochrome C biogenesis protein transmembrane" evidence="7">
    <location>
        <begin position="10"/>
        <end position="230"/>
    </location>
</feature>
<keyword evidence="3" id="KW-0812">Transmembrane</keyword>
<dbReference type="InterPro" id="IPR003834">
    <property type="entry name" value="Cyt_c_assmbl_TM_dom"/>
</dbReference>
<name>V2QB63_9BACT</name>
<keyword evidence="8" id="KW-0560">Oxidoreductase</keyword>
<evidence type="ECO:0000313" key="8">
    <source>
        <dbReference type="EMBL" id="USF24326.1"/>
    </source>
</evidence>
<dbReference type="Pfam" id="PF02683">
    <property type="entry name" value="DsbD_TM"/>
    <property type="match status" value="1"/>
</dbReference>
<accession>V2QB63</accession>
<comment type="subcellular location">
    <subcellularLocation>
        <location evidence="1">Membrane</location>
        <topology evidence="1">Multi-pass membrane protein</topology>
    </subcellularLocation>
</comment>
<evidence type="ECO:0000259" key="7">
    <source>
        <dbReference type="Pfam" id="PF02683"/>
    </source>
</evidence>
<dbReference type="KEGG" id="msch:N508_001412"/>
<dbReference type="PANTHER" id="PTHR31272">
    <property type="entry name" value="CYTOCHROME C-TYPE BIOGENESIS PROTEIN HI_1454-RELATED"/>
    <property type="match status" value="1"/>
</dbReference>
<proteinExistence type="inferred from homology"/>
<evidence type="ECO:0000256" key="1">
    <source>
        <dbReference type="ARBA" id="ARBA00004141"/>
    </source>
</evidence>
<dbReference type="Proteomes" id="UP000017429">
    <property type="component" value="Chromosome"/>
</dbReference>
<dbReference type="GO" id="GO:0016020">
    <property type="term" value="C:membrane"/>
    <property type="evidence" value="ECO:0007669"/>
    <property type="project" value="UniProtKB-SubCell"/>
</dbReference>
<evidence type="ECO:0000256" key="5">
    <source>
        <dbReference type="ARBA" id="ARBA00022989"/>
    </source>
</evidence>
<evidence type="ECO:0000313" key="9">
    <source>
        <dbReference type="Proteomes" id="UP000017429"/>
    </source>
</evidence>
<dbReference type="PANTHER" id="PTHR31272:SF4">
    <property type="entry name" value="CYTOCHROME C-TYPE BIOGENESIS PROTEIN HI_1454-RELATED"/>
    <property type="match status" value="1"/>
</dbReference>
<organism evidence="8 9">
    <name type="scientific">Mucispirillum schaedleri ASF457</name>
    <dbReference type="NCBI Taxonomy" id="1379858"/>
    <lineage>
        <taxon>Bacteria</taxon>
        <taxon>Pseudomonadati</taxon>
        <taxon>Deferribacterota</taxon>
        <taxon>Deferribacteres</taxon>
        <taxon>Deferribacterales</taxon>
        <taxon>Mucispirillaceae</taxon>
        <taxon>Mucispirillum</taxon>
    </lineage>
</organism>
<dbReference type="GO" id="GO:0047134">
    <property type="term" value="F:protein-disulfide reductase [NAD(P)H] activity"/>
    <property type="evidence" value="ECO:0007669"/>
    <property type="project" value="UniProtKB-EC"/>
</dbReference>
<keyword evidence="9" id="KW-1185">Reference proteome</keyword>
<reference evidence="8" key="1">
    <citation type="journal article" date="2014" name="Genome Announc.">
        <title>Draft genome sequences of the altered schaedler flora, a defined bacterial community from gnotobiotic mice.</title>
        <authorList>
            <person name="Wannemuehler M.J."/>
            <person name="Overstreet A.M."/>
            <person name="Ward D.V."/>
            <person name="Phillips G.J."/>
        </authorList>
    </citation>
    <scope>NUCLEOTIDE SEQUENCE</scope>
    <source>
        <strain evidence="8">ASF457</strain>
    </source>
</reference>
<dbReference type="AlphaFoldDB" id="V2QB63"/>
<evidence type="ECO:0000256" key="6">
    <source>
        <dbReference type="ARBA" id="ARBA00023136"/>
    </source>
</evidence>
<dbReference type="EC" id="1.8.1.8" evidence="8"/>
<dbReference type="GO" id="GO:0017004">
    <property type="term" value="P:cytochrome complex assembly"/>
    <property type="evidence" value="ECO:0007669"/>
    <property type="project" value="UniProtKB-KW"/>
</dbReference>
<protein>
    <submittedName>
        <fullName evidence="8">Thiol:disulfide interchange protein DsbD</fullName>
        <ecNumber evidence="8">1.8.1.8</ecNumber>
    </submittedName>
</protein>
<dbReference type="EMBL" id="CP097562">
    <property type="protein sequence ID" value="USF24326.1"/>
    <property type="molecule type" value="Genomic_DNA"/>
</dbReference>
<gene>
    <name evidence="8" type="primary">dsbD</name>
    <name evidence="8" type="ORF">N508_001412</name>
</gene>
<reference evidence="8" key="2">
    <citation type="submission" date="2022-05" db="EMBL/GenBank/DDBJ databases">
        <authorList>
            <person name="Proctor A.L."/>
            <person name="Phillips G.J."/>
            <person name="Wannemuehler M.J."/>
        </authorList>
    </citation>
    <scope>NUCLEOTIDE SEQUENCE</scope>
    <source>
        <strain evidence="8">ASF457</strain>
    </source>
</reference>
<comment type="similarity">
    <text evidence="2">Belongs to the DsbD family.</text>
</comment>
<evidence type="ECO:0000256" key="2">
    <source>
        <dbReference type="ARBA" id="ARBA00006143"/>
    </source>
</evidence>